<organism evidence="1 2">
    <name type="scientific">Occallatibacter riparius</name>
    <dbReference type="NCBI Taxonomy" id="1002689"/>
    <lineage>
        <taxon>Bacteria</taxon>
        <taxon>Pseudomonadati</taxon>
        <taxon>Acidobacteriota</taxon>
        <taxon>Terriglobia</taxon>
        <taxon>Terriglobales</taxon>
        <taxon>Acidobacteriaceae</taxon>
        <taxon>Occallatibacter</taxon>
    </lineage>
</organism>
<keyword evidence="2" id="KW-1185">Reference proteome</keyword>
<accession>A0A9J7BRD3</accession>
<dbReference type="PANTHER" id="PTHR10668">
    <property type="entry name" value="PHYTOENE DEHYDROGENASE"/>
    <property type="match status" value="1"/>
</dbReference>
<evidence type="ECO:0000313" key="2">
    <source>
        <dbReference type="Proteomes" id="UP001059380"/>
    </source>
</evidence>
<dbReference type="RefSeq" id="WP_260794750.1">
    <property type="nucleotide sequence ID" value="NZ_CP093313.1"/>
</dbReference>
<dbReference type="PANTHER" id="PTHR10668:SF105">
    <property type="entry name" value="DEHYDROGENASE-RELATED"/>
    <property type="match status" value="1"/>
</dbReference>
<dbReference type="InterPro" id="IPR036188">
    <property type="entry name" value="FAD/NAD-bd_sf"/>
</dbReference>
<dbReference type="Proteomes" id="UP001059380">
    <property type="component" value="Chromosome"/>
</dbReference>
<dbReference type="KEGG" id="orp:MOP44_04640"/>
<dbReference type="PRINTS" id="PR00419">
    <property type="entry name" value="ADXRDTASE"/>
</dbReference>
<reference evidence="1" key="1">
    <citation type="submission" date="2021-04" db="EMBL/GenBank/DDBJ databases">
        <title>Phylogenetic analysis of Acidobacteriaceae.</title>
        <authorList>
            <person name="Qiu L."/>
            <person name="Zhang Q."/>
        </authorList>
    </citation>
    <scope>NUCLEOTIDE SEQUENCE</scope>
    <source>
        <strain evidence="1">DSM 25168</strain>
    </source>
</reference>
<sequence>MQRKNDATATVIGSGPNGLSAAIVLAATGIPTTVFERNLQPGGGCSSGETTLPGFIQDLGSAAYPLGKASPFFRSLPIDIPWIESPAPCAHPLDDGTAIVIERSIEATVDFLDECDRSSYRSLFEPLVMNFGELVEEILGPIQQVPQHPLLLAMFGSMAVLPAAALARYHFKGRRAQALFGGVATHSSLSLESTASSAVGLILLAAGHSGGWPILRGGAQTLTDALIRHLTELGGTIVTAHEITRMPQTDLVLADLTPHQLLKLKNLELSPRYFEKLKRFRYGPGVFKIDYALSCPIPWTASDCSRAATIHIGGSLEEIVEAEHRLDVERPFVLLGQPSLFDSTRAPAGGHTAWAYCHVPNASETDYTDAIERQISRFAPGFRDCILSRSVSTPAALERWNPNLVGGDILGGSMNLRQLIYRPTSELYRTSKPGLYLCGASTPPGGGVHGMAGYHAARVAINDLGS</sequence>
<dbReference type="Pfam" id="PF13450">
    <property type="entry name" value="NAD_binding_8"/>
    <property type="match status" value="1"/>
</dbReference>
<protein>
    <submittedName>
        <fullName evidence="1">NAD(P)/FAD-dependent oxidoreductase</fullName>
    </submittedName>
</protein>
<dbReference type="EMBL" id="CP093313">
    <property type="protein sequence ID" value="UWZ85232.1"/>
    <property type="molecule type" value="Genomic_DNA"/>
</dbReference>
<evidence type="ECO:0000313" key="1">
    <source>
        <dbReference type="EMBL" id="UWZ85232.1"/>
    </source>
</evidence>
<name>A0A9J7BRD3_9BACT</name>
<dbReference type="SUPFAM" id="SSF51905">
    <property type="entry name" value="FAD/NAD(P)-binding domain"/>
    <property type="match status" value="1"/>
</dbReference>
<proteinExistence type="predicted"/>
<gene>
    <name evidence="1" type="ORF">MOP44_04640</name>
</gene>
<dbReference type="AlphaFoldDB" id="A0A9J7BRD3"/>
<dbReference type="Gene3D" id="3.50.50.60">
    <property type="entry name" value="FAD/NAD(P)-binding domain"/>
    <property type="match status" value="1"/>
</dbReference>